<accession>T0YEA2</accession>
<dbReference type="InterPro" id="IPR022893">
    <property type="entry name" value="Shikimate_DH_fam"/>
</dbReference>
<dbReference type="InterPro" id="IPR001381">
    <property type="entry name" value="DHquinase_I"/>
</dbReference>
<feature type="non-terminal residue" evidence="2">
    <location>
        <position position="370"/>
    </location>
</feature>
<dbReference type="GO" id="GO:0005829">
    <property type="term" value="C:cytosol"/>
    <property type="evidence" value="ECO:0007669"/>
    <property type="project" value="TreeGrafter"/>
</dbReference>
<feature type="domain" description="Shikimate dehydrogenase substrate binding N-terminal" evidence="1">
    <location>
        <begin position="236"/>
        <end position="319"/>
    </location>
</feature>
<dbReference type="GO" id="GO:0009423">
    <property type="term" value="P:chorismate biosynthetic process"/>
    <property type="evidence" value="ECO:0007669"/>
    <property type="project" value="TreeGrafter"/>
</dbReference>
<protein>
    <submittedName>
        <fullName evidence="2">Protein containing Shikimate dehydrogenase substrate binding protein</fullName>
    </submittedName>
</protein>
<sequence>MNRSTQLVVTLTARNLAEARGELEEVVRAGADLVEVRLDRWEDAERRRVRELLPSPIPLLLTVRSRAEGGDGPDDPRDREMLRRSVADPDWAALDLEAARDPLPSTGAVAGSTRVWVSTHLVHGATGADLERELRRPFPPGAVRKIVVPATLSAGLNGVFARAQEAARSGITLLTTGPAGPLERAWAPRLGIPFVFASPPERPPGRADRRVEPAQLPVDRLRPFYAADPPAPLFAVLGRPIDHSWSPWIHHHWWEKESRTGLYLALEPDSPAEFAGLLPRLAEGGFRGVNVTAPYKLTAPEAATHIERSAETVGSANTLTFRGSEVRADNTDLTAVRRRLDELRATDAWGGSAWASSAPGGAGPIGRGGR</sequence>
<dbReference type="GO" id="GO:0019632">
    <property type="term" value="P:shikimate metabolic process"/>
    <property type="evidence" value="ECO:0007669"/>
    <property type="project" value="TreeGrafter"/>
</dbReference>
<evidence type="ECO:0000259" key="1">
    <source>
        <dbReference type="Pfam" id="PF08501"/>
    </source>
</evidence>
<dbReference type="SUPFAM" id="SSF53223">
    <property type="entry name" value="Aminoacid dehydrogenase-like, N-terminal domain"/>
    <property type="match status" value="1"/>
</dbReference>
<reference evidence="2" key="1">
    <citation type="submission" date="2013-08" db="EMBL/GenBank/DDBJ databases">
        <authorList>
            <person name="Mendez C."/>
            <person name="Richter M."/>
            <person name="Ferrer M."/>
            <person name="Sanchez J."/>
        </authorList>
    </citation>
    <scope>NUCLEOTIDE SEQUENCE</scope>
</reference>
<dbReference type="Gene3D" id="3.40.50.10860">
    <property type="entry name" value="Leucine Dehydrogenase, chain A, domain 1"/>
    <property type="match status" value="1"/>
</dbReference>
<organism evidence="2">
    <name type="scientific">mine drainage metagenome</name>
    <dbReference type="NCBI Taxonomy" id="410659"/>
    <lineage>
        <taxon>unclassified sequences</taxon>
        <taxon>metagenomes</taxon>
        <taxon>ecological metagenomes</taxon>
    </lineage>
</organism>
<dbReference type="GO" id="GO:0050661">
    <property type="term" value="F:NADP binding"/>
    <property type="evidence" value="ECO:0007669"/>
    <property type="project" value="TreeGrafter"/>
</dbReference>
<dbReference type="Gene3D" id="3.20.20.70">
    <property type="entry name" value="Aldolase class I"/>
    <property type="match status" value="1"/>
</dbReference>
<dbReference type="GO" id="GO:0003855">
    <property type="term" value="F:3-dehydroquinate dehydratase activity"/>
    <property type="evidence" value="ECO:0007669"/>
    <property type="project" value="InterPro"/>
</dbReference>
<dbReference type="PANTHER" id="PTHR21089">
    <property type="entry name" value="SHIKIMATE DEHYDROGENASE"/>
    <property type="match status" value="1"/>
</dbReference>
<dbReference type="EMBL" id="AUZY01012417">
    <property type="protein sequence ID" value="EQD30147.1"/>
    <property type="molecule type" value="Genomic_DNA"/>
</dbReference>
<comment type="caution">
    <text evidence="2">The sequence shown here is derived from an EMBL/GenBank/DDBJ whole genome shotgun (WGS) entry which is preliminary data.</text>
</comment>
<dbReference type="PANTHER" id="PTHR21089:SF9">
    <property type="entry name" value="SHIKIMATE DEHYDROGENASE-LIKE PROTEIN HI_0607"/>
    <property type="match status" value="1"/>
</dbReference>
<dbReference type="InterPro" id="IPR013785">
    <property type="entry name" value="Aldolase_TIM"/>
</dbReference>
<dbReference type="SUPFAM" id="SSF51569">
    <property type="entry name" value="Aldolase"/>
    <property type="match status" value="1"/>
</dbReference>
<proteinExistence type="predicted"/>
<gene>
    <name evidence="2" type="ORF">B1B_18555</name>
</gene>
<dbReference type="Pfam" id="PF01487">
    <property type="entry name" value="DHquinase_I"/>
    <property type="match status" value="1"/>
</dbReference>
<dbReference type="AlphaFoldDB" id="T0YEA2"/>
<dbReference type="GO" id="GO:0004764">
    <property type="term" value="F:shikimate 3-dehydrogenase (NADP+) activity"/>
    <property type="evidence" value="ECO:0007669"/>
    <property type="project" value="InterPro"/>
</dbReference>
<dbReference type="InterPro" id="IPR046346">
    <property type="entry name" value="Aminoacid_DH-like_N_sf"/>
</dbReference>
<reference evidence="2" key="2">
    <citation type="journal article" date="2014" name="ISME J.">
        <title>Microbial stratification in low pH oxic and suboxic macroscopic growths along an acid mine drainage.</title>
        <authorList>
            <person name="Mendez-Garcia C."/>
            <person name="Mesa V."/>
            <person name="Sprenger R.R."/>
            <person name="Richter M."/>
            <person name="Diez M.S."/>
            <person name="Solano J."/>
            <person name="Bargiela R."/>
            <person name="Golyshina O.V."/>
            <person name="Manteca A."/>
            <person name="Ramos J.L."/>
            <person name="Gallego J.R."/>
            <person name="Llorente I."/>
            <person name="Martins Dos Santos V.A."/>
            <person name="Jensen O.N."/>
            <person name="Pelaez A.I."/>
            <person name="Sanchez J."/>
            <person name="Ferrer M."/>
        </authorList>
    </citation>
    <scope>NUCLEOTIDE SEQUENCE</scope>
</reference>
<name>T0YEA2_9ZZZZ</name>
<evidence type="ECO:0000313" key="2">
    <source>
        <dbReference type="EMBL" id="EQD30147.1"/>
    </source>
</evidence>
<dbReference type="Pfam" id="PF08501">
    <property type="entry name" value="Shikimate_dh_N"/>
    <property type="match status" value="1"/>
</dbReference>
<dbReference type="InterPro" id="IPR013708">
    <property type="entry name" value="Shikimate_DH-bd_N"/>
</dbReference>